<dbReference type="Pfam" id="PF01722">
    <property type="entry name" value="BolA"/>
    <property type="match status" value="1"/>
</dbReference>
<evidence type="ECO:0000313" key="4">
    <source>
        <dbReference type="EMBL" id="KHN74363.1"/>
    </source>
</evidence>
<protein>
    <submittedName>
        <fullName evidence="4">Putative bolA-like protein K11H12.1</fullName>
    </submittedName>
</protein>
<dbReference type="STRING" id="6265.A0A0B2UY19"/>
<evidence type="ECO:0000256" key="3">
    <source>
        <dbReference type="SAM" id="MobiDB-lite"/>
    </source>
</evidence>
<reference evidence="4 5" key="1">
    <citation type="submission" date="2014-11" db="EMBL/GenBank/DDBJ databases">
        <title>Genetic blueprint of the zoonotic pathogen Toxocara canis.</title>
        <authorList>
            <person name="Zhu X.-Q."/>
            <person name="Korhonen P.K."/>
            <person name="Cai H."/>
            <person name="Young N.D."/>
            <person name="Nejsum P."/>
            <person name="von Samson-Himmelstjerna G."/>
            <person name="Boag P.R."/>
            <person name="Tan P."/>
            <person name="Li Q."/>
            <person name="Min J."/>
            <person name="Yang Y."/>
            <person name="Wang X."/>
            <person name="Fang X."/>
            <person name="Hall R.S."/>
            <person name="Hofmann A."/>
            <person name="Sternberg P.W."/>
            <person name="Jex A.R."/>
            <person name="Gasser R.B."/>
        </authorList>
    </citation>
    <scope>NUCLEOTIDE SEQUENCE [LARGE SCALE GENOMIC DNA]</scope>
    <source>
        <strain evidence="4">PN_DK_2014</strain>
    </source>
</reference>
<dbReference type="PANTHER" id="PTHR46229">
    <property type="entry name" value="BOLA TRANSCRIPTION REGULATOR"/>
    <property type="match status" value="1"/>
</dbReference>
<evidence type="ECO:0000313" key="5">
    <source>
        <dbReference type="Proteomes" id="UP000031036"/>
    </source>
</evidence>
<dbReference type="Proteomes" id="UP000031036">
    <property type="component" value="Unassembled WGS sequence"/>
</dbReference>
<keyword evidence="5" id="KW-1185">Reference proteome</keyword>
<dbReference type="GO" id="GO:0005739">
    <property type="term" value="C:mitochondrion"/>
    <property type="evidence" value="ECO:0007669"/>
    <property type="project" value="TreeGrafter"/>
</dbReference>
<dbReference type="AlphaFoldDB" id="A0A0B2UY19"/>
<dbReference type="EMBL" id="JPKZ01002918">
    <property type="protein sequence ID" value="KHN74363.1"/>
    <property type="molecule type" value="Genomic_DNA"/>
</dbReference>
<gene>
    <name evidence="4" type="primary">K11H12.1</name>
    <name evidence="4" type="ORF">Tcan_04023</name>
</gene>
<name>A0A0B2UY19_TOXCA</name>
<dbReference type="OMA" id="CLGGFGK"/>
<dbReference type="SUPFAM" id="SSF82657">
    <property type="entry name" value="BolA-like"/>
    <property type="match status" value="1"/>
</dbReference>
<sequence length="124" mass="14001">MLRKTISLVSERFSTVSLSEGPIQRTIRRKLIERFSPSHLEIECESRLHKGPRDAERHFRVEIVSDHFEGLRTVQMHRLVNQCLADELAGPVHALRITAYPTSKYEGQQASPSPACRGGHGAQT</sequence>
<accession>A0A0B2UY19</accession>
<dbReference type="InterPro" id="IPR002634">
    <property type="entry name" value="BolA"/>
</dbReference>
<dbReference type="PANTHER" id="PTHR46229:SF2">
    <property type="entry name" value="BOLA-LIKE PROTEIN 1"/>
    <property type="match status" value="1"/>
</dbReference>
<evidence type="ECO:0000256" key="1">
    <source>
        <dbReference type="ARBA" id="ARBA00005578"/>
    </source>
</evidence>
<dbReference type="PIRSF" id="PIRSF003113">
    <property type="entry name" value="BolA"/>
    <property type="match status" value="1"/>
</dbReference>
<comment type="caution">
    <text evidence="4">The sequence shown here is derived from an EMBL/GenBank/DDBJ whole genome shotgun (WGS) entry which is preliminary data.</text>
</comment>
<dbReference type="OrthoDB" id="4983at2759"/>
<dbReference type="InterPro" id="IPR050961">
    <property type="entry name" value="BolA/IbaG_stress_morph_reg"/>
</dbReference>
<dbReference type="Gene3D" id="3.30.300.90">
    <property type="entry name" value="BolA-like"/>
    <property type="match status" value="1"/>
</dbReference>
<feature type="region of interest" description="Disordered" evidence="3">
    <location>
        <begin position="103"/>
        <end position="124"/>
    </location>
</feature>
<dbReference type="InterPro" id="IPR036065">
    <property type="entry name" value="BolA-like_sf"/>
</dbReference>
<evidence type="ECO:0000256" key="2">
    <source>
        <dbReference type="RuleBase" id="RU003860"/>
    </source>
</evidence>
<proteinExistence type="inferred from homology"/>
<comment type="similarity">
    <text evidence="1 2">Belongs to the BolA/IbaG family.</text>
</comment>
<organism evidence="4 5">
    <name type="scientific">Toxocara canis</name>
    <name type="common">Canine roundworm</name>
    <dbReference type="NCBI Taxonomy" id="6265"/>
    <lineage>
        <taxon>Eukaryota</taxon>
        <taxon>Metazoa</taxon>
        <taxon>Ecdysozoa</taxon>
        <taxon>Nematoda</taxon>
        <taxon>Chromadorea</taxon>
        <taxon>Rhabditida</taxon>
        <taxon>Spirurina</taxon>
        <taxon>Ascaridomorpha</taxon>
        <taxon>Ascaridoidea</taxon>
        <taxon>Toxocaridae</taxon>
        <taxon>Toxocara</taxon>
    </lineage>
</organism>